<evidence type="ECO:0000313" key="2">
    <source>
        <dbReference type="Proteomes" id="UP000184050"/>
    </source>
</evidence>
<dbReference type="EMBL" id="FQZE01000020">
    <property type="protein sequence ID" value="SHJ46591.1"/>
    <property type="molecule type" value="Genomic_DNA"/>
</dbReference>
<dbReference type="Gene3D" id="1.10.10.10">
    <property type="entry name" value="Winged helix-like DNA-binding domain superfamily/Winged helix DNA-binding domain"/>
    <property type="match status" value="1"/>
</dbReference>
<gene>
    <name evidence="1" type="ORF">SAMN05444280_12042</name>
</gene>
<dbReference type="SUPFAM" id="SSF46689">
    <property type="entry name" value="Homeodomain-like"/>
    <property type="match status" value="1"/>
</dbReference>
<dbReference type="STRING" id="1168035.SAMN05444280_12042"/>
<dbReference type="AlphaFoldDB" id="A0A1M6JIQ7"/>
<dbReference type="InterPro" id="IPR009057">
    <property type="entry name" value="Homeodomain-like_sf"/>
</dbReference>
<evidence type="ECO:0000313" key="1">
    <source>
        <dbReference type="EMBL" id="SHJ46591.1"/>
    </source>
</evidence>
<sequence>MANGQNFQEINKDYPDINKEDFYACLNYISPS</sequence>
<name>A0A1M6JIQ7_9BACT</name>
<dbReference type="Pfam" id="PF04255">
    <property type="entry name" value="DUF433"/>
    <property type="match status" value="1"/>
</dbReference>
<proteinExistence type="predicted"/>
<accession>A0A1M6JIQ7</accession>
<dbReference type="InterPro" id="IPR036388">
    <property type="entry name" value="WH-like_DNA-bd_sf"/>
</dbReference>
<dbReference type="Proteomes" id="UP000184050">
    <property type="component" value="Unassembled WGS sequence"/>
</dbReference>
<protein>
    <submittedName>
        <fullName evidence="1">Uncharacterized protein</fullName>
    </submittedName>
</protein>
<dbReference type="InterPro" id="IPR007367">
    <property type="entry name" value="DUF433"/>
</dbReference>
<reference evidence="1 2" key="1">
    <citation type="submission" date="2016-11" db="EMBL/GenBank/DDBJ databases">
        <authorList>
            <person name="Jaros S."/>
            <person name="Januszkiewicz K."/>
            <person name="Wedrychowicz H."/>
        </authorList>
    </citation>
    <scope>NUCLEOTIDE SEQUENCE [LARGE SCALE GENOMIC DNA]</scope>
    <source>
        <strain evidence="1 2">DSM 27063</strain>
    </source>
</reference>
<organism evidence="1 2">
    <name type="scientific">Tangfeifania diversioriginum</name>
    <dbReference type="NCBI Taxonomy" id="1168035"/>
    <lineage>
        <taxon>Bacteria</taxon>
        <taxon>Pseudomonadati</taxon>
        <taxon>Bacteroidota</taxon>
        <taxon>Bacteroidia</taxon>
        <taxon>Marinilabiliales</taxon>
        <taxon>Prolixibacteraceae</taxon>
        <taxon>Tangfeifania</taxon>
    </lineage>
</organism>
<keyword evidence="2" id="KW-1185">Reference proteome</keyword>